<protein>
    <submittedName>
        <fullName evidence="5">LuxR family transcriptional regulator</fullName>
    </submittedName>
</protein>
<dbReference type="EMBL" id="AP015029">
    <property type="protein sequence ID" value="BAW24659.1"/>
    <property type="molecule type" value="Genomic_DNA"/>
</dbReference>
<dbReference type="SUPFAM" id="SSF46894">
    <property type="entry name" value="C-terminal effector domain of the bipartite response regulators"/>
    <property type="match status" value="1"/>
</dbReference>
<evidence type="ECO:0000256" key="2">
    <source>
        <dbReference type="ARBA" id="ARBA00023125"/>
    </source>
</evidence>
<gene>
    <name evidence="5" type="ORF">KF715C_ch40860</name>
</gene>
<keyword evidence="3" id="KW-0804">Transcription</keyword>
<dbReference type="InterPro" id="IPR016032">
    <property type="entry name" value="Sig_transdc_resp-reg_C-effctor"/>
</dbReference>
<proteinExistence type="predicted"/>
<dbReference type="PROSITE" id="PS00622">
    <property type="entry name" value="HTH_LUXR_1"/>
    <property type="match status" value="1"/>
</dbReference>
<evidence type="ECO:0000313" key="6">
    <source>
        <dbReference type="Proteomes" id="UP000218731"/>
    </source>
</evidence>
<evidence type="ECO:0000313" key="5">
    <source>
        <dbReference type="EMBL" id="BAW24659.1"/>
    </source>
</evidence>
<dbReference type="PANTHER" id="PTHR44688:SF16">
    <property type="entry name" value="DNA-BINDING TRANSCRIPTIONAL ACTIVATOR DEVR_DOSR"/>
    <property type="match status" value="1"/>
</dbReference>
<dbReference type="GO" id="GO:0003677">
    <property type="term" value="F:DNA binding"/>
    <property type="evidence" value="ECO:0007669"/>
    <property type="project" value="UniProtKB-KW"/>
</dbReference>
<reference evidence="5 6" key="1">
    <citation type="submission" date="2015-11" db="EMBL/GenBank/DDBJ databases">
        <title>Complete genome sequencing of a biphenyl-degrading bacterium, Pseudomonas putida KF715 (=NBRC110667).</title>
        <authorList>
            <person name="Suenaga H."/>
            <person name="Fujihara N."/>
            <person name="Watanabe T."/>
            <person name="Hirose J."/>
            <person name="Kimura N."/>
            <person name="Yamazoe A."/>
            <person name="Hosoyama A."/>
            <person name="Shimodaira J."/>
            <person name="Furukawa K."/>
        </authorList>
    </citation>
    <scope>NUCLEOTIDE SEQUENCE [LARGE SCALE GENOMIC DNA]</scope>
    <source>
        <strain evidence="5 6">KF715</strain>
    </source>
</reference>
<evidence type="ECO:0000256" key="1">
    <source>
        <dbReference type="ARBA" id="ARBA00023015"/>
    </source>
</evidence>
<dbReference type="SMART" id="SM00421">
    <property type="entry name" value="HTH_LUXR"/>
    <property type="match status" value="1"/>
</dbReference>
<dbReference type="Proteomes" id="UP000218731">
    <property type="component" value="Chromosome 1"/>
</dbReference>
<keyword evidence="2" id="KW-0238">DNA-binding</keyword>
<dbReference type="InterPro" id="IPR036388">
    <property type="entry name" value="WH-like_DNA-bd_sf"/>
</dbReference>
<organism evidence="5 6">
    <name type="scientific">Pseudomonas putida</name>
    <name type="common">Arthrobacter siderocapsulatus</name>
    <dbReference type="NCBI Taxonomy" id="303"/>
    <lineage>
        <taxon>Bacteria</taxon>
        <taxon>Pseudomonadati</taxon>
        <taxon>Pseudomonadota</taxon>
        <taxon>Gammaproteobacteria</taxon>
        <taxon>Pseudomonadales</taxon>
        <taxon>Pseudomonadaceae</taxon>
        <taxon>Pseudomonas</taxon>
    </lineage>
</organism>
<name>A0A1L7NGQ1_PSEPU</name>
<dbReference type="PRINTS" id="PR00038">
    <property type="entry name" value="HTHLUXR"/>
</dbReference>
<keyword evidence="1" id="KW-0805">Transcription regulation</keyword>
<accession>A0A1L7NGQ1</accession>
<evidence type="ECO:0000256" key="3">
    <source>
        <dbReference type="ARBA" id="ARBA00023163"/>
    </source>
</evidence>
<dbReference type="Pfam" id="PF00196">
    <property type="entry name" value="GerE"/>
    <property type="match status" value="1"/>
</dbReference>
<dbReference type="GO" id="GO:0006355">
    <property type="term" value="P:regulation of DNA-templated transcription"/>
    <property type="evidence" value="ECO:0007669"/>
    <property type="project" value="InterPro"/>
</dbReference>
<sequence length="104" mass="11792">MRFVRWLQIGSDASLNQLRSSNMTDNARHLLQHPADAPVRLTPREQQVLLWCAYGKSSWEIGQILACKESTVNFHVSNILRKFDVPTRVAAVIKAIRYGMLAGQ</sequence>
<feature type="domain" description="HTH luxR-type" evidence="4">
    <location>
        <begin position="34"/>
        <end position="99"/>
    </location>
</feature>
<dbReference type="PANTHER" id="PTHR44688">
    <property type="entry name" value="DNA-BINDING TRANSCRIPTIONAL ACTIVATOR DEVR_DOSR"/>
    <property type="match status" value="1"/>
</dbReference>
<evidence type="ECO:0000259" key="4">
    <source>
        <dbReference type="PROSITE" id="PS50043"/>
    </source>
</evidence>
<dbReference type="CDD" id="cd06170">
    <property type="entry name" value="LuxR_C_like"/>
    <property type="match status" value="1"/>
</dbReference>
<dbReference type="InterPro" id="IPR000792">
    <property type="entry name" value="Tscrpt_reg_LuxR_C"/>
</dbReference>
<dbReference type="PROSITE" id="PS50043">
    <property type="entry name" value="HTH_LUXR_2"/>
    <property type="match status" value="1"/>
</dbReference>
<dbReference type="Gene3D" id="1.10.10.10">
    <property type="entry name" value="Winged helix-like DNA-binding domain superfamily/Winged helix DNA-binding domain"/>
    <property type="match status" value="1"/>
</dbReference>
<dbReference type="AlphaFoldDB" id="A0A1L7NGQ1"/>